<reference evidence="1" key="1">
    <citation type="submission" date="2020-03" db="EMBL/GenBank/DDBJ databases">
        <title>Solimonas marina sp. nov., isolated from deep seawater of the Pacific Ocean.</title>
        <authorList>
            <person name="Liu X."/>
            <person name="Lai Q."/>
            <person name="Sun F."/>
            <person name="Gai Y."/>
            <person name="Li G."/>
            <person name="Shao Z."/>
        </authorList>
    </citation>
    <scope>NUCLEOTIDE SEQUENCE</scope>
    <source>
        <strain evidence="1">C16B3</strain>
    </source>
</reference>
<evidence type="ECO:0000313" key="1">
    <source>
        <dbReference type="EMBL" id="NKF24107.1"/>
    </source>
</evidence>
<dbReference type="AlphaFoldDB" id="A0A969WBG7"/>
<accession>A0A969WBG7</accession>
<organism evidence="1 2">
    <name type="scientific">Solimonas marina</name>
    <dbReference type="NCBI Taxonomy" id="2714601"/>
    <lineage>
        <taxon>Bacteria</taxon>
        <taxon>Pseudomonadati</taxon>
        <taxon>Pseudomonadota</taxon>
        <taxon>Gammaproteobacteria</taxon>
        <taxon>Nevskiales</taxon>
        <taxon>Nevskiaceae</taxon>
        <taxon>Solimonas</taxon>
    </lineage>
</organism>
<gene>
    <name evidence="1" type="ORF">G7Y82_17480</name>
</gene>
<comment type="caution">
    <text evidence="1">The sequence shown here is derived from an EMBL/GenBank/DDBJ whole genome shotgun (WGS) entry which is preliminary data.</text>
</comment>
<dbReference type="RefSeq" id="WP_168149437.1">
    <property type="nucleotide sequence ID" value="NZ_JAAVXB010000012.1"/>
</dbReference>
<evidence type="ECO:0000313" key="2">
    <source>
        <dbReference type="Proteomes" id="UP000653472"/>
    </source>
</evidence>
<keyword evidence="2" id="KW-1185">Reference proteome</keyword>
<dbReference type="EMBL" id="JAAVXB010000012">
    <property type="protein sequence ID" value="NKF24107.1"/>
    <property type="molecule type" value="Genomic_DNA"/>
</dbReference>
<name>A0A969WBG7_9GAMM</name>
<proteinExistence type="predicted"/>
<sequence>MFTAKRPVVITALKSKAHVLRRVASEHNLSYEERSVPGENDLVKFFFEELDAEKTKAFVFDVPREVYAFRGVM</sequence>
<protein>
    <submittedName>
        <fullName evidence="1">Uncharacterized protein</fullName>
    </submittedName>
</protein>
<dbReference type="Proteomes" id="UP000653472">
    <property type="component" value="Unassembled WGS sequence"/>
</dbReference>